<dbReference type="Pfam" id="PF06415">
    <property type="entry name" value="iPGM_N"/>
    <property type="match status" value="1"/>
</dbReference>
<gene>
    <name evidence="8 12" type="primary">gpmI</name>
    <name evidence="12" type="ORF">AAA083_04565</name>
</gene>
<comment type="caution">
    <text evidence="12">The sequence shown here is derived from an EMBL/GenBank/DDBJ whole genome shotgun (WGS) entry which is preliminary data.</text>
</comment>
<feature type="binding site" evidence="8">
    <location>
        <begin position="266"/>
        <end position="269"/>
    </location>
    <ligand>
        <name>substrate</name>
    </ligand>
</feature>
<keyword evidence="7 8" id="KW-0413">Isomerase</keyword>
<dbReference type="RefSeq" id="WP_102374754.1">
    <property type="nucleotide sequence ID" value="NZ_JBBNOP010000003.1"/>
</dbReference>
<feature type="domain" description="BPG-independent PGAM N-terminal" evidence="11">
    <location>
        <begin position="89"/>
        <end position="302"/>
    </location>
</feature>
<evidence type="ECO:0000256" key="5">
    <source>
        <dbReference type="ARBA" id="ARBA00023152"/>
    </source>
</evidence>
<comment type="similarity">
    <text evidence="3 8">Belongs to the BPG-independent phosphoglycerate mutase family.</text>
</comment>
<feature type="binding site" evidence="8">
    <location>
        <position position="448"/>
    </location>
    <ligand>
        <name>Mn(2+)</name>
        <dbReference type="ChEBI" id="CHEBI:29035"/>
        <label>2</label>
    </ligand>
</feature>
<evidence type="ECO:0000313" key="13">
    <source>
        <dbReference type="Proteomes" id="UP001487305"/>
    </source>
</evidence>
<keyword evidence="13" id="KW-1185">Reference proteome</keyword>
<dbReference type="InterPro" id="IPR006124">
    <property type="entry name" value="Metalloenzyme"/>
</dbReference>
<feature type="binding site" evidence="8">
    <location>
        <position position="69"/>
    </location>
    <ligand>
        <name>Mn(2+)</name>
        <dbReference type="ChEBI" id="CHEBI:29035"/>
        <label>2</label>
    </ligand>
</feature>
<keyword evidence="4 8" id="KW-0479">Metal-binding</keyword>
<evidence type="ECO:0000256" key="1">
    <source>
        <dbReference type="ARBA" id="ARBA00000370"/>
    </source>
</evidence>
<dbReference type="SUPFAM" id="SSF53649">
    <property type="entry name" value="Alkaline phosphatase-like"/>
    <property type="match status" value="1"/>
</dbReference>
<evidence type="ECO:0000256" key="9">
    <source>
        <dbReference type="NCBIfam" id="TIGR01307"/>
    </source>
</evidence>
<feature type="binding site" evidence="8">
    <location>
        <position position="406"/>
    </location>
    <ligand>
        <name>Mn(2+)</name>
        <dbReference type="ChEBI" id="CHEBI:29035"/>
        <label>1</label>
    </ligand>
</feature>
<dbReference type="InterPro" id="IPR011258">
    <property type="entry name" value="BPG-indep_PGM_N"/>
</dbReference>
<dbReference type="InterPro" id="IPR017850">
    <property type="entry name" value="Alkaline_phosphatase_core_sf"/>
</dbReference>
<feature type="active site" description="Phosphoserine intermediate" evidence="8">
    <location>
        <position position="69"/>
    </location>
</feature>
<evidence type="ECO:0000256" key="6">
    <source>
        <dbReference type="ARBA" id="ARBA00023211"/>
    </source>
</evidence>
<feature type="binding site" evidence="8">
    <location>
        <begin position="160"/>
        <end position="161"/>
    </location>
    <ligand>
        <name>substrate</name>
    </ligand>
</feature>
<dbReference type="PANTHER" id="PTHR31637:SF0">
    <property type="entry name" value="2,3-BISPHOSPHOGLYCERATE-INDEPENDENT PHOSPHOGLYCERATE MUTASE"/>
    <property type="match status" value="1"/>
</dbReference>
<dbReference type="PIRSF" id="PIRSF001492">
    <property type="entry name" value="IPGAM"/>
    <property type="match status" value="1"/>
</dbReference>
<comment type="catalytic activity">
    <reaction evidence="1 8">
        <text>(2R)-2-phosphoglycerate = (2R)-3-phosphoglycerate</text>
        <dbReference type="Rhea" id="RHEA:15901"/>
        <dbReference type="ChEBI" id="CHEBI:58272"/>
        <dbReference type="ChEBI" id="CHEBI:58289"/>
        <dbReference type="EC" id="5.4.2.12"/>
    </reaction>
</comment>
<evidence type="ECO:0000313" key="12">
    <source>
        <dbReference type="EMBL" id="MEQ3362245.1"/>
    </source>
</evidence>
<feature type="binding site" evidence="8">
    <location>
        <position position="410"/>
    </location>
    <ligand>
        <name>Mn(2+)</name>
        <dbReference type="ChEBI" id="CHEBI:29035"/>
        <label>1</label>
    </ligand>
</feature>
<feature type="binding site" evidence="8">
    <location>
        <position position="465"/>
    </location>
    <ligand>
        <name>Mn(2+)</name>
        <dbReference type="ChEBI" id="CHEBI:29035"/>
        <label>1</label>
    </ligand>
</feature>
<keyword evidence="6 8" id="KW-0464">Manganese</keyword>
<dbReference type="GO" id="GO:0004619">
    <property type="term" value="F:phosphoglycerate mutase activity"/>
    <property type="evidence" value="ECO:0007669"/>
    <property type="project" value="UniProtKB-EC"/>
</dbReference>
<dbReference type="Gene3D" id="3.40.1450.10">
    <property type="entry name" value="BPG-independent phosphoglycerate mutase, domain B"/>
    <property type="match status" value="1"/>
</dbReference>
<dbReference type="Proteomes" id="UP001487305">
    <property type="component" value="Unassembled WGS sequence"/>
</dbReference>
<keyword evidence="5 8" id="KW-0324">Glycolysis</keyword>
<feature type="domain" description="Metalloenzyme" evidence="10">
    <location>
        <begin position="13"/>
        <end position="505"/>
    </location>
</feature>
<sequence>MTFADKDACTLPACLIIMDGFGLAEPGDGNAIALAETPILDAVFETCSKTVLDASGEPVGLPDGQMGNSEVGHLNIGAGRVVYQELTRINRACRDGSLAENPVIRKAYEQASEPGAVLHLMGLLSDGGVHSSNEHLYALLDLAASMGVPEVRVHCFMDGRDVPPKSGIGFIEELLDEIARVETDATSIAIGSIDGRYYAMDRDNRWERVERAYRAIVGGEPLSSVDPIEAMRASYAADVTDEFFVPLSFDERGVRDGDSVVFFNFRPDRAREITRAFVDEAFSGFERAIRPRVSFVCLTEYDPTIAAPIAFAKEFPGNVLADVLADSGLSQYHIAETEKYAHVTFFLNGGVEEPKAGEVRKLVPSPKVATYDLQPEMSEPEVASSLAYAIENDEADVYIVNFANCDMVGHTGSIPAAVSAVEAVDAGVGKVLEALKGKGGVALLTADHGNADKMLAEDGTPFTAHTTALVPLVLIDYADTGRALRDERGALCDIAPTLLELVGLHAPSEMTGKSLLA</sequence>
<feature type="binding site" evidence="8">
    <location>
        <position position="339"/>
    </location>
    <ligand>
        <name>substrate</name>
    </ligand>
</feature>
<organism evidence="12 13">
    <name type="scientific">Raoultibacter massiliensis</name>
    <dbReference type="NCBI Taxonomy" id="1852371"/>
    <lineage>
        <taxon>Bacteria</taxon>
        <taxon>Bacillati</taxon>
        <taxon>Actinomycetota</taxon>
        <taxon>Coriobacteriia</taxon>
        <taxon>Eggerthellales</taxon>
        <taxon>Eggerthellaceae</taxon>
        <taxon>Raoultibacter</taxon>
    </lineage>
</organism>
<dbReference type="InterPro" id="IPR036646">
    <property type="entry name" value="PGAM_B_sf"/>
</dbReference>
<evidence type="ECO:0000256" key="2">
    <source>
        <dbReference type="ARBA" id="ARBA00004798"/>
    </source>
</evidence>
<feature type="binding site" evidence="8">
    <location>
        <position position="19"/>
    </location>
    <ligand>
        <name>Mn(2+)</name>
        <dbReference type="ChEBI" id="CHEBI:29035"/>
        <label>2</label>
    </ligand>
</feature>
<evidence type="ECO:0000259" key="10">
    <source>
        <dbReference type="Pfam" id="PF01676"/>
    </source>
</evidence>
<protein>
    <recommendedName>
        <fullName evidence="8 9">2,3-bisphosphoglycerate-independent phosphoglycerate mutase</fullName>
        <shortName evidence="8">BPG-independent PGAM</shortName>
        <shortName evidence="8">Phosphoglyceromutase</shortName>
        <shortName evidence="8">iPGM</shortName>
        <ecNumber evidence="8 9">5.4.2.12</ecNumber>
    </recommendedName>
</protein>
<dbReference type="Gene3D" id="3.40.720.10">
    <property type="entry name" value="Alkaline Phosphatase, subunit A"/>
    <property type="match status" value="1"/>
</dbReference>
<feature type="binding site" evidence="8">
    <location>
        <position position="447"/>
    </location>
    <ligand>
        <name>Mn(2+)</name>
        <dbReference type="ChEBI" id="CHEBI:29035"/>
        <label>2</label>
    </ligand>
</feature>
<evidence type="ECO:0000256" key="7">
    <source>
        <dbReference type="ARBA" id="ARBA00023235"/>
    </source>
</evidence>
<proteinExistence type="inferred from homology"/>
<dbReference type="EMBL" id="JBBNOP010000003">
    <property type="protein sequence ID" value="MEQ3362245.1"/>
    <property type="molecule type" value="Genomic_DNA"/>
</dbReference>
<dbReference type="Pfam" id="PF01676">
    <property type="entry name" value="Metalloenzyme"/>
    <property type="match status" value="1"/>
</dbReference>
<feature type="binding site" evidence="8">
    <location>
        <position position="130"/>
    </location>
    <ligand>
        <name>substrate</name>
    </ligand>
</feature>
<dbReference type="HAMAP" id="MF_01038">
    <property type="entry name" value="GpmI"/>
    <property type="match status" value="1"/>
</dbReference>
<evidence type="ECO:0000259" key="11">
    <source>
        <dbReference type="Pfam" id="PF06415"/>
    </source>
</evidence>
<comment type="function">
    <text evidence="8">Catalyzes the interconversion of 2-phosphoglycerate and 3-phosphoglycerate.</text>
</comment>
<name>A0ABV1JAX7_9ACTN</name>
<reference evidence="12 13" key="1">
    <citation type="submission" date="2024-04" db="EMBL/GenBank/DDBJ databases">
        <title>Human intestinal bacterial collection.</title>
        <authorList>
            <person name="Pauvert C."/>
            <person name="Hitch T.C.A."/>
            <person name="Clavel T."/>
        </authorList>
    </citation>
    <scope>NUCLEOTIDE SEQUENCE [LARGE SCALE GENOMIC DNA]</scope>
    <source>
        <strain evidence="12 13">CLA-KB-H42</strain>
    </source>
</reference>
<comment type="subunit">
    <text evidence="8">Monomer.</text>
</comment>
<feature type="binding site" evidence="8">
    <location>
        <position position="196"/>
    </location>
    <ligand>
        <name>substrate</name>
    </ligand>
</feature>
<feature type="binding site" evidence="8">
    <location>
        <position position="202"/>
    </location>
    <ligand>
        <name>substrate</name>
    </ligand>
</feature>
<dbReference type="PANTHER" id="PTHR31637">
    <property type="entry name" value="2,3-BISPHOSPHOGLYCERATE-INDEPENDENT PHOSPHOGLYCERATE MUTASE"/>
    <property type="match status" value="1"/>
</dbReference>
<comment type="cofactor">
    <cofactor evidence="8">
        <name>Mn(2+)</name>
        <dbReference type="ChEBI" id="CHEBI:29035"/>
    </cofactor>
    <text evidence="8">Binds 2 manganese ions per subunit.</text>
</comment>
<dbReference type="InterPro" id="IPR005995">
    <property type="entry name" value="Pgm_bpd_ind"/>
</dbReference>
<dbReference type="CDD" id="cd16010">
    <property type="entry name" value="iPGM"/>
    <property type="match status" value="1"/>
</dbReference>
<dbReference type="EC" id="5.4.2.12" evidence="8 9"/>
<dbReference type="NCBIfam" id="TIGR01307">
    <property type="entry name" value="pgm_bpd_ind"/>
    <property type="match status" value="1"/>
</dbReference>
<comment type="pathway">
    <text evidence="2 8">Carbohydrate degradation; glycolysis; pyruvate from D-glyceraldehyde 3-phosphate: step 3/5.</text>
</comment>
<dbReference type="SUPFAM" id="SSF64158">
    <property type="entry name" value="2,3-Bisphosphoglycerate-independent phosphoglycerate mutase, substrate-binding domain"/>
    <property type="match status" value="1"/>
</dbReference>
<evidence type="ECO:0000256" key="3">
    <source>
        <dbReference type="ARBA" id="ARBA00008819"/>
    </source>
</evidence>
<evidence type="ECO:0000256" key="8">
    <source>
        <dbReference type="HAMAP-Rule" id="MF_01038"/>
    </source>
</evidence>
<accession>A0ABV1JAX7</accession>
<evidence type="ECO:0000256" key="4">
    <source>
        <dbReference type="ARBA" id="ARBA00022723"/>
    </source>
</evidence>